<protein>
    <submittedName>
        <fullName evidence="2">Uncharacterized protein</fullName>
    </submittedName>
</protein>
<feature type="transmembrane region" description="Helical" evidence="1">
    <location>
        <begin position="62"/>
        <end position="81"/>
    </location>
</feature>
<reference evidence="2 3" key="1">
    <citation type="submission" date="2015-11" db="EMBL/GenBank/DDBJ databases">
        <authorList>
            <consortium name="Pathogen Informatics"/>
        </authorList>
    </citation>
    <scope>NUCLEOTIDE SEQUENCE [LARGE SCALE GENOMIC DNA]</scope>
    <source>
        <strain evidence="2 3">006A-0059</strain>
    </source>
</reference>
<accession>A0A0S4RTA6</accession>
<dbReference type="Proteomes" id="UP000052237">
    <property type="component" value="Unassembled WGS sequence"/>
</dbReference>
<name>A0A0S4RTA6_CAMHY</name>
<evidence type="ECO:0000313" key="3">
    <source>
        <dbReference type="Proteomes" id="UP000052237"/>
    </source>
</evidence>
<sequence length="116" mass="13607">MAKSIEEKIEDHAKAELKKLNLKYYTKTEIINESIDEALNKAPNKKGGDGVNRHKRTKIHQIQICFCHFFDFYFGFFGAYFKKLVLKIGKNSLGILVFLLFWGLGGIFLKYFFREF</sequence>
<keyword evidence="1" id="KW-1133">Transmembrane helix</keyword>
<keyword evidence="1" id="KW-0812">Transmembrane</keyword>
<dbReference type="AlphaFoldDB" id="A0A0S4RTA6"/>
<dbReference type="EMBL" id="FAVB01000002">
    <property type="protein sequence ID" value="CUU76775.1"/>
    <property type="molecule type" value="Genomic_DNA"/>
</dbReference>
<proteinExistence type="predicted"/>
<keyword evidence="1" id="KW-0472">Membrane</keyword>
<dbReference type="RefSeq" id="WP_059426255.1">
    <property type="nucleotide sequence ID" value="NZ_FAVB01000002.1"/>
</dbReference>
<gene>
    <name evidence="2" type="ORF">ERS686654_00797</name>
</gene>
<evidence type="ECO:0000256" key="1">
    <source>
        <dbReference type="SAM" id="Phobius"/>
    </source>
</evidence>
<evidence type="ECO:0000313" key="2">
    <source>
        <dbReference type="EMBL" id="CUU76775.1"/>
    </source>
</evidence>
<feature type="transmembrane region" description="Helical" evidence="1">
    <location>
        <begin position="93"/>
        <end position="113"/>
    </location>
</feature>
<organism evidence="2 3">
    <name type="scientific">Campylobacter hyointestinalis subsp. hyointestinalis</name>
    <dbReference type="NCBI Taxonomy" id="91352"/>
    <lineage>
        <taxon>Bacteria</taxon>
        <taxon>Pseudomonadati</taxon>
        <taxon>Campylobacterota</taxon>
        <taxon>Epsilonproteobacteria</taxon>
        <taxon>Campylobacterales</taxon>
        <taxon>Campylobacteraceae</taxon>
        <taxon>Campylobacter</taxon>
    </lineage>
</organism>
<keyword evidence="3" id="KW-1185">Reference proteome</keyword>
<comment type="caution">
    <text evidence="2">The sequence shown here is derived from an EMBL/GenBank/DDBJ whole genome shotgun (WGS) entry which is preliminary data.</text>
</comment>